<dbReference type="EnsemblPlants" id="MELO3C032729.2.1">
    <property type="protein sequence ID" value="MELO3C032729.2.1"/>
    <property type="gene ID" value="MELO3C032729.2"/>
</dbReference>
<name>A0A9I9EFA3_CUCME</name>
<reference evidence="1" key="1">
    <citation type="submission" date="2023-03" db="UniProtKB">
        <authorList>
            <consortium name="EnsemblPlants"/>
        </authorList>
    </citation>
    <scope>IDENTIFICATION</scope>
</reference>
<dbReference type="AlphaFoldDB" id="A0A9I9EFA3"/>
<sequence>MNLVNTQLQLIACSIFDHFDEIKGKIVNNRKVLTSTSVVRIPFATEISTFYQPPAKCHPSTRGEKLRFKEKIYSSWIPRARPLSFHVPTIYQGVRQVIKRTTAQALEPPGLKGLPQQKQRLATIIRI</sequence>
<evidence type="ECO:0000313" key="1">
    <source>
        <dbReference type="EnsemblPlants" id="MELO3C032729.2.1"/>
    </source>
</evidence>
<proteinExistence type="predicted"/>
<protein>
    <submittedName>
        <fullName evidence="1">Uncharacterized protein</fullName>
    </submittedName>
</protein>
<dbReference type="Gramene" id="MELO3C032729.2.1">
    <property type="protein sequence ID" value="MELO3C032729.2.1"/>
    <property type="gene ID" value="MELO3C032729.2"/>
</dbReference>
<accession>A0A9I9EFA3</accession>
<organism evidence="1">
    <name type="scientific">Cucumis melo</name>
    <name type="common">Muskmelon</name>
    <dbReference type="NCBI Taxonomy" id="3656"/>
    <lineage>
        <taxon>Eukaryota</taxon>
        <taxon>Viridiplantae</taxon>
        <taxon>Streptophyta</taxon>
        <taxon>Embryophyta</taxon>
        <taxon>Tracheophyta</taxon>
        <taxon>Spermatophyta</taxon>
        <taxon>Magnoliopsida</taxon>
        <taxon>eudicotyledons</taxon>
        <taxon>Gunneridae</taxon>
        <taxon>Pentapetalae</taxon>
        <taxon>rosids</taxon>
        <taxon>fabids</taxon>
        <taxon>Cucurbitales</taxon>
        <taxon>Cucurbitaceae</taxon>
        <taxon>Benincaseae</taxon>
        <taxon>Cucumis</taxon>
    </lineage>
</organism>